<dbReference type="CDD" id="cd01038">
    <property type="entry name" value="Endonuclease_DUF559"/>
    <property type="match status" value="1"/>
</dbReference>
<sequence length="125" mass="14953">MPNLKHGDFFLPYDPRLVDFARNMRKNPTPAERKLWGYLRTFPFRFWRQRPIDRFIVDFYCPKLKLVIEVDGESHYTNEGITSDLERTAILESYDLQVVRFQNSEVLQSFEEICKQIEAFVTISI</sequence>
<accession>A0A926Z6T4</accession>
<dbReference type="InterPro" id="IPR047216">
    <property type="entry name" value="Endonuclease_DUF559_bact"/>
</dbReference>
<organism evidence="2 3">
    <name type="scientific">Pseudanabaena cinerea FACHB-1277</name>
    <dbReference type="NCBI Taxonomy" id="2949581"/>
    <lineage>
        <taxon>Bacteria</taxon>
        <taxon>Bacillati</taxon>
        <taxon>Cyanobacteriota</taxon>
        <taxon>Cyanophyceae</taxon>
        <taxon>Pseudanabaenales</taxon>
        <taxon>Pseudanabaenaceae</taxon>
        <taxon>Pseudanabaena</taxon>
        <taxon>Pseudanabaena cinerea</taxon>
    </lineage>
</organism>
<evidence type="ECO:0000313" key="2">
    <source>
        <dbReference type="EMBL" id="MBD2151143.1"/>
    </source>
</evidence>
<proteinExistence type="predicted"/>
<dbReference type="Proteomes" id="UP000631421">
    <property type="component" value="Unassembled WGS sequence"/>
</dbReference>
<protein>
    <submittedName>
        <fullName evidence="2">Endonuclease domain-containing protein</fullName>
    </submittedName>
</protein>
<dbReference type="InterPro" id="IPR011335">
    <property type="entry name" value="Restrct_endonuc-II-like"/>
</dbReference>
<dbReference type="AlphaFoldDB" id="A0A926Z6T4"/>
<gene>
    <name evidence="2" type="ORF">H6F44_13580</name>
</gene>
<feature type="domain" description="DUF559" evidence="1">
    <location>
        <begin position="18"/>
        <end position="120"/>
    </location>
</feature>
<evidence type="ECO:0000259" key="1">
    <source>
        <dbReference type="Pfam" id="PF04480"/>
    </source>
</evidence>
<reference evidence="2" key="2">
    <citation type="submission" date="2020-08" db="EMBL/GenBank/DDBJ databases">
        <authorList>
            <person name="Chen M."/>
            <person name="Teng W."/>
            <person name="Zhao L."/>
            <person name="Hu C."/>
            <person name="Zhou Y."/>
            <person name="Han B."/>
            <person name="Song L."/>
            <person name="Shu W."/>
        </authorList>
    </citation>
    <scope>NUCLEOTIDE SEQUENCE</scope>
    <source>
        <strain evidence="2">FACHB-1277</strain>
    </source>
</reference>
<name>A0A926Z6T4_9CYAN</name>
<dbReference type="PANTHER" id="PTHR38590">
    <property type="entry name" value="BLL0828 PROTEIN"/>
    <property type="match status" value="1"/>
</dbReference>
<dbReference type="EMBL" id="JACJPY010000043">
    <property type="protein sequence ID" value="MBD2151143.1"/>
    <property type="molecule type" value="Genomic_DNA"/>
</dbReference>
<evidence type="ECO:0000313" key="3">
    <source>
        <dbReference type="Proteomes" id="UP000631421"/>
    </source>
</evidence>
<dbReference type="SUPFAM" id="SSF52980">
    <property type="entry name" value="Restriction endonuclease-like"/>
    <property type="match status" value="1"/>
</dbReference>
<dbReference type="InterPro" id="IPR007569">
    <property type="entry name" value="DUF559"/>
</dbReference>
<reference evidence="2" key="1">
    <citation type="journal article" date="2015" name="ISME J.">
        <title>Draft Genome Sequence of Streptomyces incarnatus NRRL8089, which Produces the Nucleoside Antibiotic Sinefungin.</title>
        <authorList>
            <person name="Oshima K."/>
            <person name="Hattori M."/>
            <person name="Shimizu H."/>
            <person name="Fukuda K."/>
            <person name="Nemoto M."/>
            <person name="Inagaki K."/>
            <person name="Tamura T."/>
        </authorList>
    </citation>
    <scope>NUCLEOTIDE SEQUENCE</scope>
    <source>
        <strain evidence="2">FACHB-1277</strain>
    </source>
</reference>
<dbReference type="PANTHER" id="PTHR38590:SF1">
    <property type="entry name" value="BLL0828 PROTEIN"/>
    <property type="match status" value="1"/>
</dbReference>
<keyword evidence="2" id="KW-0255">Endonuclease</keyword>
<keyword evidence="2" id="KW-0378">Hydrolase</keyword>
<dbReference type="Pfam" id="PF04480">
    <property type="entry name" value="DUF559"/>
    <property type="match status" value="1"/>
</dbReference>
<comment type="caution">
    <text evidence="2">The sequence shown here is derived from an EMBL/GenBank/DDBJ whole genome shotgun (WGS) entry which is preliminary data.</text>
</comment>
<dbReference type="GO" id="GO:0004519">
    <property type="term" value="F:endonuclease activity"/>
    <property type="evidence" value="ECO:0007669"/>
    <property type="project" value="UniProtKB-KW"/>
</dbReference>
<keyword evidence="3" id="KW-1185">Reference proteome</keyword>
<keyword evidence="2" id="KW-0540">Nuclease</keyword>
<dbReference type="Gene3D" id="3.40.960.10">
    <property type="entry name" value="VSR Endonuclease"/>
    <property type="match status" value="1"/>
</dbReference>